<dbReference type="PROSITE" id="PS51257">
    <property type="entry name" value="PROKAR_LIPOPROTEIN"/>
    <property type="match status" value="1"/>
</dbReference>
<name>A0A419ERY9_9BACT</name>
<proteinExistence type="predicted"/>
<dbReference type="Proteomes" id="UP000285961">
    <property type="component" value="Unassembled WGS sequence"/>
</dbReference>
<dbReference type="EMBL" id="QZKI01000117">
    <property type="protein sequence ID" value="RJP66347.1"/>
    <property type="molecule type" value="Genomic_DNA"/>
</dbReference>
<organism evidence="1 2">
    <name type="scientific">Candidatus Abyssobacteria bacterium SURF_17</name>
    <dbReference type="NCBI Taxonomy" id="2093361"/>
    <lineage>
        <taxon>Bacteria</taxon>
        <taxon>Pseudomonadati</taxon>
        <taxon>Candidatus Hydrogenedentota</taxon>
        <taxon>Candidatus Abyssobacteria</taxon>
    </lineage>
</organism>
<gene>
    <name evidence="1" type="ORF">C4532_16165</name>
</gene>
<dbReference type="AlphaFoldDB" id="A0A419ERY9"/>
<dbReference type="Pfam" id="PF11769">
    <property type="entry name" value="DUF3313"/>
    <property type="match status" value="1"/>
</dbReference>
<evidence type="ECO:0000313" key="2">
    <source>
        <dbReference type="Proteomes" id="UP000285961"/>
    </source>
</evidence>
<reference evidence="1 2" key="1">
    <citation type="journal article" date="2017" name="ISME J.">
        <title>Energy and carbon metabolisms in a deep terrestrial subsurface fluid microbial community.</title>
        <authorList>
            <person name="Momper L."/>
            <person name="Jungbluth S.P."/>
            <person name="Lee M.D."/>
            <person name="Amend J.P."/>
        </authorList>
    </citation>
    <scope>NUCLEOTIDE SEQUENCE [LARGE SCALE GENOMIC DNA]</scope>
    <source>
        <strain evidence="1">SURF_17</strain>
    </source>
</reference>
<dbReference type="InterPro" id="IPR021747">
    <property type="entry name" value="DUF3313"/>
</dbReference>
<sequence length="232" mass="24713">MGNFKKAGVFVVASIVVASLFGGCASSKQARSVEAKGFLVDYSMLEKGKDDQALLRYRNPKADIAGYTKVMLDPVLIAKPDKATQEQMADLQKLATNYYVYLSTELGKDYSMVQTPGPGTLRIQAAITGAEKSNAVTNTVSSVVPIGMGVSLVKDFATGKPVGVGEATSEMKITDASTGELLGAAVDRRVGGKNPDGIIDTWDGADSAMEYWAKRLRYVLCLERGGIECVKP</sequence>
<comment type="caution">
    <text evidence="1">The sequence shown here is derived from an EMBL/GenBank/DDBJ whole genome shotgun (WGS) entry which is preliminary data.</text>
</comment>
<accession>A0A419ERY9</accession>
<evidence type="ECO:0000313" key="1">
    <source>
        <dbReference type="EMBL" id="RJP66347.1"/>
    </source>
</evidence>
<protein>
    <submittedName>
        <fullName evidence="1">DUF3313 domain-containing protein</fullName>
    </submittedName>
</protein>